<name>A0AAV7S802_PLEWA</name>
<gene>
    <name evidence="2" type="ORF">NDU88_001425</name>
</gene>
<accession>A0AAV7S802</accession>
<feature type="region of interest" description="Disordered" evidence="1">
    <location>
        <begin position="320"/>
        <end position="341"/>
    </location>
</feature>
<feature type="region of interest" description="Disordered" evidence="1">
    <location>
        <begin position="251"/>
        <end position="285"/>
    </location>
</feature>
<organism evidence="2 3">
    <name type="scientific">Pleurodeles waltl</name>
    <name type="common">Iberian ribbed newt</name>
    <dbReference type="NCBI Taxonomy" id="8319"/>
    <lineage>
        <taxon>Eukaryota</taxon>
        <taxon>Metazoa</taxon>
        <taxon>Chordata</taxon>
        <taxon>Craniata</taxon>
        <taxon>Vertebrata</taxon>
        <taxon>Euteleostomi</taxon>
        <taxon>Amphibia</taxon>
        <taxon>Batrachia</taxon>
        <taxon>Caudata</taxon>
        <taxon>Salamandroidea</taxon>
        <taxon>Salamandridae</taxon>
        <taxon>Pleurodelinae</taxon>
        <taxon>Pleurodeles</taxon>
    </lineage>
</organism>
<protein>
    <submittedName>
        <fullName evidence="2">Uncharacterized protein</fullName>
    </submittedName>
</protein>
<proteinExistence type="predicted"/>
<dbReference type="AlphaFoldDB" id="A0AAV7S802"/>
<comment type="caution">
    <text evidence="2">The sequence shown here is derived from an EMBL/GenBank/DDBJ whole genome shotgun (WGS) entry which is preliminary data.</text>
</comment>
<keyword evidence="3" id="KW-1185">Reference proteome</keyword>
<dbReference type="Proteomes" id="UP001066276">
    <property type="component" value="Chromosome 4_2"/>
</dbReference>
<evidence type="ECO:0000256" key="1">
    <source>
        <dbReference type="SAM" id="MobiDB-lite"/>
    </source>
</evidence>
<evidence type="ECO:0000313" key="3">
    <source>
        <dbReference type="Proteomes" id="UP001066276"/>
    </source>
</evidence>
<evidence type="ECO:0000313" key="2">
    <source>
        <dbReference type="EMBL" id="KAJ1160936.1"/>
    </source>
</evidence>
<reference evidence="2" key="1">
    <citation type="journal article" date="2022" name="bioRxiv">
        <title>Sequencing and chromosome-scale assembly of the giantPleurodeles waltlgenome.</title>
        <authorList>
            <person name="Brown T."/>
            <person name="Elewa A."/>
            <person name="Iarovenko S."/>
            <person name="Subramanian E."/>
            <person name="Araus A.J."/>
            <person name="Petzold A."/>
            <person name="Susuki M."/>
            <person name="Suzuki K.-i.T."/>
            <person name="Hayashi T."/>
            <person name="Toyoda A."/>
            <person name="Oliveira C."/>
            <person name="Osipova E."/>
            <person name="Leigh N.D."/>
            <person name="Simon A."/>
            <person name="Yun M.H."/>
        </authorList>
    </citation>
    <scope>NUCLEOTIDE SEQUENCE</scope>
    <source>
        <strain evidence="2">20211129_DDA</strain>
        <tissue evidence="2">Liver</tissue>
    </source>
</reference>
<dbReference type="EMBL" id="JANPWB010000008">
    <property type="protein sequence ID" value="KAJ1160936.1"/>
    <property type="molecule type" value="Genomic_DNA"/>
</dbReference>
<sequence length="430" mass="46258">MAARIGNRPEPIIIDSDSDGGDPLGKGDSINSLESKNFEEGGEASMLIQWVPRLVSPMLHKVQHWGVKNMTLVKTGLMDIRDQGQGTVEDVAFEEVQAVEGVGRGRISGVFRAGSELIAPGCGGSLASSGQEEQVVKAGQGWPAFIAGHTVGFGTPLRHRQEERVRPGAAHLTSGETLVSSQVRQRYMSDEPSTSQGASYLNLDVGFDETLDFEDVDERVLGRADLVEVSQGNNQSRSYNVLQGQKTLAVQSDRRDAQRFTSGSAGNLPRGEERGIMGDHGRVGVGRERSMGTRVRVQDMGVQTAIDNVEKSKVDVSEVSVSENNKGETVSLNRDQDRSGRRGALQIRFGGKGTVVQVEMTGVLTGSKRDKRQGDEIEKGTVRQMVRGAAIFPTHNRPIGVRHLGLVDGLVDRNPDGLNPDPATRSGADG</sequence>
<feature type="region of interest" description="Disordered" evidence="1">
    <location>
        <begin position="1"/>
        <end position="29"/>
    </location>
</feature>
<feature type="compositionally biased region" description="Basic and acidic residues" evidence="1">
    <location>
        <begin position="270"/>
        <end position="285"/>
    </location>
</feature>